<keyword evidence="4" id="KW-1003">Cell membrane</keyword>
<feature type="transmembrane region" description="Helical" evidence="8">
    <location>
        <begin position="368"/>
        <end position="389"/>
    </location>
</feature>
<dbReference type="NCBIfam" id="TIGR00710">
    <property type="entry name" value="efflux_Bcr_CflA"/>
    <property type="match status" value="1"/>
</dbReference>
<keyword evidence="6 8" id="KW-1133">Transmembrane helix</keyword>
<feature type="domain" description="Major facilitator superfamily (MFS) profile" evidence="9">
    <location>
        <begin position="39"/>
        <end position="424"/>
    </location>
</feature>
<keyword evidence="11" id="KW-1185">Reference proteome</keyword>
<dbReference type="SUPFAM" id="SSF103473">
    <property type="entry name" value="MFS general substrate transporter"/>
    <property type="match status" value="1"/>
</dbReference>
<evidence type="ECO:0000259" key="9">
    <source>
        <dbReference type="PROSITE" id="PS50850"/>
    </source>
</evidence>
<keyword evidence="3 8" id="KW-0813">Transport</keyword>
<comment type="similarity">
    <text evidence="2 8">Belongs to the major facilitator superfamily. Bcr/CmlA family.</text>
</comment>
<dbReference type="PROSITE" id="PS50850">
    <property type="entry name" value="MFS"/>
    <property type="match status" value="1"/>
</dbReference>
<dbReference type="RefSeq" id="WP_242341797.1">
    <property type="nucleotide sequence ID" value="NZ_JACCEU010000005.1"/>
</dbReference>
<evidence type="ECO:0000256" key="4">
    <source>
        <dbReference type="ARBA" id="ARBA00022475"/>
    </source>
</evidence>
<evidence type="ECO:0000256" key="8">
    <source>
        <dbReference type="RuleBase" id="RU365088"/>
    </source>
</evidence>
<dbReference type="CDD" id="cd17320">
    <property type="entry name" value="MFS_MdfA_MDR_like"/>
    <property type="match status" value="1"/>
</dbReference>
<name>A0A366HF01_9BURK</name>
<sequence>MTTNQSVGLTAEPGIRPTIGDKAGAMEPGSIASRKQGSMALVLAALCAIGPLGIDMYLPSIPDMAVSFGAAEGAVQFSLMTFFVGLMLGQLAYGPLSDKFGRKPMIYLGIAVFMAGSIGCALAQSVQQLQALRFVQGLGGSIGMVIAFAVVKDVFSGAAMGRMMSLILAVLGLSPVVAPMVGNVLQGLGSWRAIFWALTVYGALTALAIALLLPETRSAADRKGFALSRTLHNYRKILCDGKFIPFALALCIGQAGFFAYIAGSASVFISQYALTPTQFSLLFGVNALGLMAAAILNPRLHRRVGALKAFRLVNSAYLVVLLLLMVYLLGGYSNLFVLSAGFFATVSLLGFIMPTGSQLALMQQREHAGTASALLGSMQFGAGAIVTGISGAMAFLGGIGLVLVMLACAAIAAVMCWTVVPRKMDL</sequence>
<dbReference type="InterPro" id="IPR036259">
    <property type="entry name" value="MFS_trans_sf"/>
</dbReference>
<keyword evidence="7 8" id="KW-0472">Membrane</keyword>
<dbReference type="GO" id="GO:1990961">
    <property type="term" value="P:xenobiotic detoxification by transmembrane export across the plasma membrane"/>
    <property type="evidence" value="ECO:0007669"/>
    <property type="project" value="InterPro"/>
</dbReference>
<feature type="transmembrane region" description="Helical" evidence="8">
    <location>
        <begin position="163"/>
        <end position="181"/>
    </location>
</feature>
<reference evidence="10 11" key="1">
    <citation type="submission" date="2018-06" db="EMBL/GenBank/DDBJ databases">
        <title>Genomic Encyclopedia of Type Strains, Phase IV (KMG-IV): sequencing the most valuable type-strain genomes for metagenomic binning, comparative biology and taxonomic classification.</title>
        <authorList>
            <person name="Goeker M."/>
        </authorList>
    </citation>
    <scope>NUCLEOTIDE SEQUENCE [LARGE SCALE GENOMIC DNA]</scope>
    <source>
        <strain evidence="10 11">DSM 25520</strain>
    </source>
</reference>
<evidence type="ECO:0000313" key="11">
    <source>
        <dbReference type="Proteomes" id="UP000253628"/>
    </source>
</evidence>
<dbReference type="GO" id="GO:0042910">
    <property type="term" value="F:xenobiotic transmembrane transporter activity"/>
    <property type="evidence" value="ECO:0007669"/>
    <property type="project" value="InterPro"/>
</dbReference>
<feature type="transmembrane region" description="Helical" evidence="8">
    <location>
        <begin position="243"/>
        <end position="273"/>
    </location>
</feature>
<feature type="transmembrane region" description="Helical" evidence="8">
    <location>
        <begin position="74"/>
        <end position="93"/>
    </location>
</feature>
<protein>
    <recommendedName>
        <fullName evidence="8">Bcr/CflA family efflux transporter</fullName>
    </recommendedName>
</protein>
<feature type="transmembrane region" description="Helical" evidence="8">
    <location>
        <begin position="193"/>
        <end position="213"/>
    </location>
</feature>
<dbReference type="Gene3D" id="1.20.1720.10">
    <property type="entry name" value="Multidrug resistance protein D"/>
    <property type="match status" value="1"/>
</dbReference>
<organism evidence="10 11">
    <name type="scientific">Eoetvoesiella caeni</name>
    <dbReference type="NCBI Taxonomy" id="645616"/>
    <lineage>
        <taxon>Bacteria</taxon>
        <taxon>Pseudomonadati</taxon>
        <taxon>Pseudomonadota</taxon>
        <taxon>Betaproteobacteria</taxon>
        <taxon>Burkholderiales</taxon>
        <taxon>Alcaligenaceae</taxon>
        <taxon>Eoetvoesiella</taxon>
    </lineage>
</organism>
<gene>
    <name evidence="10" type="ORF">DFR37_10449</name>
</gene>
<comment type="subcellular location">
    <subcellularLocation>
        <location evidence="8">Cell inner membrane</location>
        <topology evidence="8">Multi-pass membrane protein</topology>
    </subcellularLocation>
    <subcellularLocation>
        <location evidence="1">Cell membrane</location>
        <topology evidence="1">Multi-pass membrane protein</topology>
    </subcellularLocation>
</comment>
<evidence type="ECO:0000256" key="6">
    <source>
        <dbReference type="ARBA" id="ARBA00022989"/>
    </source>
</evidence>
<evidence type="ECO:0000256" key="2">
    <source>
        <dbReference type="ARBA" id="ARBA00006236"/>
    </source>
</evidence>
<feature type="transmembrane region" description="Helical" evidence="8">
    <location>
        <begin position="335"/>
        <end position="356"/>
    </location>
</feature>
<feature type="transmembrane region" description="Helical" evidence="8">
    <location>
        <begin position="395"/>
        <end position="420"/>
    </location>
</feature>
<dbReference type="PANTHER" id="PTHR23502">
    <property type="entry name" value="MAJOR FACILITATOR SUPERFAMILY"/>
    <property type="match status" value="1"/>
</dbReference>
<dbReference type="InterPro" id="IPR004812">
    <property type="entry name" value="Efflux_drug-R_Bcr/CmlA"/>
</dbReference>
<dbReference type="EMBL" id="QNRQ01000004">
    <property type="protein sequence ID" value="RBP39955.1"/>
    <property type="molecule type" value="Genomic_DNA"/>
</dbReference>
<dbReference type="PANTHER" id="PTHR23502:SF132">
    <property type="entry name" value="POLYAMINE TRANSPORTER 2-RELATED"/>
    <property type="match status" value="1"/>
</dbReference>
<feature type="transmembrane region" description="Helical" evidence="8">
    <location>
        <begin position="279"/>
        <end position="297"/>
    </location>
</feature>
<dbReference type="Proteomes" id="UP000253628">
    <property type="component" value="Unassembled WGS sequence"/>
</dbReference>
<dbReference type="Pfam" id="PF07690">
    <property type="entry name" value="MFS_1"/>
    <property type="match status" value="1"/>
</dbReference>
<evidence type="ECO:0000256" key="7">
    <source>
        <dbReference type="ARBA" id="ARBA00023136"/>
    </source>
</evidence>
<feature type="transmembrane region" description="Helical" evidence="8">
    <location>
        <begin position="131"/>
        <end position="151"/>
    </location>
</feature>
<comment type="caution">
    <text evidence="10">The sequence shown here is derived from an EMBL/GenBank/DDBJ whole genome shotgun (WGS) entry which is preliminary data.</text>
</comment>
<evidence type="ECO:0000313" key="10">
    <source>
        <dbReference type="EMBL" id="RBP39955.1"/>
    </source>
</evidence>
<feature type="transmembrane region" description="Helical" evidence="8">
    <location>
        <begin position="37"/>
        <end position="54"/>
    </location>
</feature>
<feature type="transmembrane region" description="Helical" evidence="8">
    <location>
        <begin position="309"/>
        <end position="329"/>
    </location>
</feature>
<evidence type="ECO:0000256" key="5">
    <source>
        <dbReference type="ARBA" id="ARBA00022692"/>
    </source>
</evidence>
<accession>A0A366HF01</accession>
<keyword evidence="5 8" id="KW-0812">Transmembrane</keyword>
<dbReference type="InterPro" id="IPR020846">
    <property type="entry name" value="MFS_dom"/>
</dbReference>
<dbReference type="GO" id="GO:0015385">
    <property type="term" value="F:sodium:proton antiporter activity"/>
    <property type="evidence" value="ECO:0007669"/>
    <property type="project" value="TreeGrafter"/>
</dbReference>
<dbReference type="InterPro" id="IPR011701">
    <property type="entry name" value="MFS"/>
</dbReference>
<evidence type="ECO:0000256" key="1">
    <source>
        <dbReference type="ARBA" id="ARBA00004651"/>
    </source>
</evidence>
<proteinExistence type="inferred from homology"/>
<evidence type="ECO:0000256" key="3">
    <source>
        <dbReference type="ARBA" id="ARBA00022448"/>
    </source>
</evidence>
<dbReference type="GO" id="GO:0005886">
    <property type="term" value="C:plasma membrane"/>
    <property type="evidence" value="ECO:0007669"/>
    <property type="project" value="UniProtKB-SubCell"/>
</dbReference>
<dbReference type="AlphaFoldDB" id="A0A366HF01"/>
<feature type="transmembrane region" description="Helical" evidence="8">
    <location>
        <begin position="105"/>
        <end position="125"/>
    </location>
</feature>
<keyword evidence="8" id="KW-0997">Cell inner membrane</keyword>